<evidence type="ECO:0000256" key="3">
    <source>
        <dbReference type="PROSITE-ProRule" id="PRU00339"/>
    </source>
</evidence>
<dbReference type="KEGG" id="gtl:EP073_06895"/>
<evidence type="ECO:0008006" key="7">
    <source>
        <dbReference type="Google" id="ProtNLM"/>
    </source>
</evidence>
<dbReference type="PROSITE" id="PS50005">
    <property type="entry name" value="TPR"/>
    <property type="match status" value="2"/>
</dbReference>
<reference evidence="5 6" key="1">
    <citation type="submission" date="2019-01" db="EMBL/GenBank/DDBJ databases">
        <title>Geovibrio thiophilus DSM 11263, complete genome.</title>
        <authorList>
            <person name="Spring S."/>
            <person name="Bunk B."/>
            <person name="Sproer C."/>
        </authorList>
    </citation>
    <scope>NUCLEOTIDE SEQUENCE [LARGE SCALE GENOMIC DNA]</scope>
    <source>
        <strain evidence="5 6">DSM 11263</strain>
    </source>
</reference>
<dbReference type="PANTHER" id="PTHR44943:SF8">
    <property type="entry name" value="TPR REPEAT-CONTAINING PROTEIN MJ0263"/>
    <property type="match status" value="1"/>
</dbReference>
<feature type="chain" id="PRO_5019360877" description="Tetratricopeptide repeat protein" evidence="4">
    <location>
        <begin position="19"/>
        <end position="255"/>
    </location>
</feature>
<evidence type="ECO:0000256" key="2">
    <source>
        <dbReference type="ARBA" id="ARBA00022803"/>
    </source>
</evidence>
<gene>
    <name evidence="5" type="ORF">EP073_06895</name>
</gene>
<dbReference type="AlphaFoldDB" id="A0A410JYI9"/>
<keyword evidence="6" id="KW-1185">Reference proteome</keyword>
<dbReference type="PANTHER" id="PTHR44943">
    <property type="entry name" value="CELLULOSE SYNTHASE OPERON PROTEIN C"/>
    <property type="match status" value="1"/>
</dbReference>
<dbReference type="EMBL" id="CP035108">
    <property type="protein sequence ID" value="QAR33135.1"/>
    <property type="molecule type" value="Genomic_DNA"/>
</dbReference>
<evidence type="ECO:0000256" key="4">
    <source>
        <dbReference type="SAM" id="SignalP"/>
    </source>
</evidence>
<evidence type="ECO:0000313" key="6">
    <source>
        <dbReference type="Proteomes" id="UP000287502"/>
    </source>
</evidence>
<dbReference type="InterPro" id="IPR051685">
    <property type="entry name" value="Ycf3/AcsC/BcsC/TPR_MFPF"/>
</dbReference>
<dbReference type="RefSeq" id="WP_128466421.1">
    <property type="nucleotide sequence ID" value="NZ_CP035108.1"/>
</dbReference>
<keyword evidence="1" id="KW-0677">Repeat</keyword>
<feature type="repeat" description="TPR" evidence="3">
    <location>
        <begin position="32"/>
        <end position="65"/>
    </location>
</feature>
<dbReference type="InterPro" id="IPR019734">
    <property type="entry name" value="TPR_rpt"/>
</dbReference>
<evidence type="ECO:0000256" key="1">
    <source>
        <dbReference type="ARBA" id="ARBA00022737"/>
    </source>
</evidence>
<accession>A0A410JYI9</accession>
<dbReference type="InterPro" id="IPR011990">
    <property type="entry name" value="TPR-like_helical_dom_sf"/>
</dbReference>
<dbReference type="SUPFAM" id="SSF81901">
    <property type="entry name" value="HCP-like"/>
    <property type="match status" value="1"/>
</dbReference>
<name>A0A410JYI9_9BACT</name>
<dbReference type="Pfam" id="PF14559">
    <property type="entry name" value="TPR_19"/>
    <property type="match status" value="1"/>
</dbReference>
<keyword evidence="4" id="KW-0732">Signal</keyword>
<dbReference type="PROSITE" id="PS51257">
    <property type="entry name" value="PROKAR_LIPOPROTEIN"/>
    <property type="match status" value="1"/>
</dbReference>
<dbReference type="SMART" id="SM00028">
    <property type="entry name" value="TPR"/>
    <property type="match status" value="5"/>
</dbReference>
<feature type="repeat" description="TPR" evidence="3">
    <location>
        <begin position="66"/>
        <end position="99"/>
    </location>
</feature>
<organism evidence="5 6">
    <name type="scientific">Geovibrio thiophilus</name>
    <dbReference type="NCBI Taxonomy" id="139438"/>
    <lineage>
        <taxon>Bacteria</taxon>
        <taxon>Pseudomonadati</taxon>
        <taxon>Deferribacterota</taxon>
        <taxon>Deferribacteres</taxon>
        <taxon>Deferribacterales</taxon>
        <taxon>Geovibrionaceae</taxon>
        <taxon>Geovibrio</taxon>
    </lineage>
</organism>
<feature type="signal peptide" evidence="4">
    <location>
        <begin position="1"/>
        <end position="18"/>
    </location>
</feature>
<dbReference type="Proteomes" id="UP000287502">
    <property type="component" value="Chromosome"/>
</dbReference>
<protein>
    <recommendedName>
        <fullName evidence="7">Tetratricopeptide repeat protein</fullName>
    </recommendedName>
</protein>
<dbReference type="OrthoDB" id="5450625at2"/>
<evidence type="ECO:0000313" key="5">
    <source>
        <dbReference type="EMBL" id="QAR33135.1"/>
    </source>
</evidence>
<proteinExistence type="predicted"/>
<sequence length="255" mass="29169">MKKTFSLFLALLTVGCAAKNVESQVPDRAALAESHYKMGVAYLNTSTDYKAYQELESALQLAQDNDKYLYTMGLFFMKKERYAEAEPFIKKALEKKPNDSEYMNAYAAIMAGTGRLNEAVDYWDRVIADPGYPYQIMALYNAANALYDAGRYSRVPSYLDRALNINRRYADAYRLLFNTYIKLGDKAKAEKTMLKTAEMISDDPENHLTAAEFYFDSREYSKAVPFLEHLLEVFPDTPQSKRAGELMKRLGLMNE</sequence>
<dbReference type="Gene3D" id="1.25.40.10">
    <property type="entry name" value="Tetratricopeptide repeat domain"/>
    <property type="match status" value="1"/>
</dbReference>
<keyword evidence="2 3" id="KW-0802">TPR repeat</keyword>